<comment type="similarity">
    <text evidence="2 11">Belongs to the TCP-1 chaperonin family.</text>
</comment>
<evidence type="ECO:0000256" key="1">
    <source>
        <dbReference type="ARBA" id="ARBA00004141"/>
    </source>
</evidence>
<comment type="subcellular location">
    <subcellularLocation>
        <location evidence="1">Membrane</location>
        <topology evidence="1">Multi-pass membrane protein</topology>
    </subcellularLocation>
</comment>
<evidence type="ECO:0000313" key="14">
    <source>
        <dbReference type="Proteomes" id="UP001420932"/>
    </source>
</evidence>
<organism evidence="13 14">
    <name type="scientific">Stephania yunnanensis</name>
    <dbReference type="NCBI Taxonomy" id="152371"/>
    <lineage>
        <taxon>Eukaryota</taxon>
        <taxon>Viridiplantae</taxon>
        <taxon>Streptophyta</taxon>
        <taxon>Embryophyta</taxon>
        <taxon>Tracheophyta</taxon>
        <taxon>Spermatophyta</taxon>
        <taxon>Magnoliopsida</taxon>
        <taxon>Ranunculales</taxon>
        <taxon>Menispermaceae</taxon>
        <taxon>Menispermoideae</taxon>
        <taxon>Cissampelideae</taxon>
        <taxon>Stephania</taxon>
    </lineage>
</organism>
<dbReference type="InterPro" id="IPR017998">
    <property type="entry name" value="Chaperone_TCP-1"/>
</dbReference>
<dbReference type="AlphaFoldDB" id="A0AAP0K067"/>
<feature type="transmembrane region" description="Helical" evidence="12">
    <location>
        <begin position="54"/>
        <end position="74"/>
    </location>
</feature>
<reference evidence="13 14" key="1">
    <citation type="submission" date="2024-01" db="EMBL/GenBank/DDBJ databases">
        <title>Genome assemblies of Stephania.</title>
        <authorList>
            <person name="Yang L."/>
        </authorList>
    </citation>
    <scope>NUCLEOTIDE SEQUENCE [LARGE SCALE GENOMIC DNA]</scope>
    <source>
        <strain evidence="13">YNDBR</strain>
        <tissue evidence="13">Leaf</tissue>
    </source>
</reference>
<dbReference type="GO" id="GO:0140662">
    <property type="term" value="F:ATP-dependent protein folding chaperone"/>
    <property type="evidence" value="ECO:0007669"/>
    <property type="project" value="InterPro"/>
</dbReference>
<protein>
    <submittedName>
        <fullName evidence="13">Uncharacterized protein</fullName>
    </submittedName>
</protein>
<feature type="transmembrane region" description="Helical" evidence="12">
    <location>
        <begin position="139"/>
        <end position="158"/>
    </location>
</feature>
<dbReference type="Pfam" id="PF00118">
    <property type="entry name" value="Cpn60_TCP1"/>
    <property type="match status" value="1"/>
</dbReference>
<evidence type="ECO:0000256" key="12">
    <source>
        <dbReference type="SAM" id="Phobius"/>
    </source>
</evidence>
<keyword evidence="4" id="KW-0813">Transport</keyword>
<evidence type="ECO:0000256" key="6">
    <source>
        <dbReference type="ARBA" id="ARBA00022741"/>
    </source>
</evidence>
<dbReference type="PROSITE" id="PS00995">
    <property type="entry name" value="TCP1_3"/>
    <property type="match status" value="1"/>
</dbReference>
<evidence type="ECO:0000313" key="13">
    <source>
        <dbReference type="EMBL" id="KAK9142260.1"/>
    </source>
</evidence>
<keyword evidence="9 12" id="KW-0472">Membrane</keyword>
<evidence type="ECO:0000256" key="8">
    <source>
        <dbReference type="ARBA" id="ARBA00022989"/>
    </source>
</evidence>
<keyword evidence="10 11" id="KW-0143">Chaperone</keyword>
<dbReference type="EMBL" id="JBBNAF010000005">
    <property type="protein sequence ID" value="KAK9142260.1"/>
    <property type="molecule type" value="Genomic_DNA"/>
</dbReference>
<comment type="similarity">
    <text evidence="3">Belongs to the YSL (TC 2.A.67.2) family.</text>
</comment>
<feature type="transmembrane region" description="Helical" evidence="12">
    <location>
        <begin position="179"/>
        <end position="201"/>
    </location>
</feature>
<accession>A0AAP0K067</accession>
<keyword evidence="6 11" id="KW-0547">Nucleotide-binding</keyword>
<dbReference type="PROSITE" id="PS00751">
    <property type="entry name" value="TCP1_2"/>
    <property type="match status" value="1"/>
</dbReference>
<dbReference type="Proteomes" id="UP001420932">
    <property type="component" value="Unassembled WGS sequence"/>
</dbReference>
<dbReference type="InterPro" id="IPR027413">
    <property type="entry name" value="GROEL-like_equatorial_sf"/>
</dbReference>
<evidence type="ECO:0000256" key="11">
    <source>
        <dbReference type="RuleBase" id="RU004187"/>
    </source>
</evidence>
<keyword evidence="14" id="KW-1185">Reference proteome</keyword>
<keyword evidence="5 12" id="KW-0812">Transmembrane</keyword>
<dbReference type="GO" id="GO:0016887">
    <property type="term" value="F:ATP hydrolysis activity"/>
    <property type="evidence" value="ECO:0007669"/>
    <property type="project" value="InterPro"/>
</dbReference>
<keyword evidence="7 11" id="KW-0067">ATP-binding</keyword>
<dbReference type="GO" id="GO:0035673">
    <property type="term" value="F:oligopeptide transmembrane transporter activity"/>
    <property type="evidence" value="ECO:0007669"/>
    <property type="project" value="InterPro"/>
</dbReference>
<name>A0AAP0K067_9MAGN</name>
<dbReference type="InterPro" id="IPR002194">
    <property type="entry name" value="Chaperonin_TCP-1_CS"/>
</dbReference>
<evidence type="ECO:0000256" key="9">
    <source>
        <dbReference type="ARBA" id="ARBA00023136"/>
    </source>
</evidence>
<keyword evidence="8 12" id="KW-1133">Transmembrane helix</keyword>
<evidence type="ECO:0000256" key="4">
    <source>
        <dbReference type="ARBA" id="ARBA00022448"/>
    </source>
</evidence>
<evidence type="ECO:0000256" key="7">
    <source>
        <dbReference type="ARBA" id="ARBA00022840"/>
    </source>
</evidence>
<sequence>MQSEAAIISVIVVTNDGNAILRELDLAHPNLLRQSMIELSRTQDEEVGDGTTSVIILGIVFSFQFDLIANLMCLQRTLKLLRMRGRFLDRVAMSIDVNDLPQIFSSLKCYHVLVMPFCNAYGVGLTDFLLVILANNGGVLAGLAACGVTMDIIATVASDLMQDFKTSYCLTLASPMSMFVRQVIGTAMGCVISSCVCWIFIKAFKGIGEIGFRVSGSLCACFLQHSDIRCRGPFSTS</sequence>
<evidence type="ECO:0000256" key="5">
    <source>
        <dbReference type="ARBA" id="ARBA00022692"/>
    </source>
</evidence>
<dbReference type="InterPro" id="IPR002423">
    <property type="entry name" value="Cpn60/GroEL/TCP-1"/>
</dbReference>
<dbReference type="Pfam" id="PF03169">
    <property type="entry name" value="OPT"/>
    <property type="match status" value="1"/>
</dbReference>
<evidence type="ECO:0000256" key="3">
    <source>
        <dbReference type="ARBA" id="ARBA00010276"/>
    </source>
</evidence>
<dbReference type="GO" id="GO:0016020">
    <property type="term" value="C:membrane"/>
    <property type="evidence" value="ECO:0007669"/>
    <property type="project" value="UniProtKB-SubCell"/>
</dbReference>
<dbReference type="InterPro" id="IPR045035">
    <property type="entry name" value="YSL-like"/>
</dbReference>
<dbReference type="InterPro" id="IPR004813">
    <property type="entry name" value="OPT"/>
</dbReference>
<evidence type="ECO:0000256" key="10">
    <source>
        <dbReference type="ARBA" id="ARBA00023186"/>
    </source>
</evidence>
<dbReference type="GO" id="GO:0051082">
    <property type="term" value="F:unfolded protein binding"/>
    <property type="evidence" value="ECO:0007669"/>
    <property type="project" value="InterPro"/>
</dbReference>
<dbReference type="GO" id="GO:0005524">
    <property type="term" value="F:ATP binding"/>
    <property type="evidence" value="ECO:0007669"/>
    <property type="project" value="UniProtKB-KW"/>
</dbReference>
<dbReference type="Gene3D" id="1.10.560.10">
    <property type="entry name" value="GroEL-like equatorial domain"/>
    <property type="match status" value="1"/>
</dbReference>
<evidence type="ECO:0000256" key="2">
    <source>
        <dbReference type="ARBA" id="ARBA00008020"/>
    </source>
</evidence>
<dbReference type="PANTHER" id="PTHR31645">
    <property type="entry name" value="OLIGOPEPTIDE TRANSPORTER YGL114W-RELATED"/>
    <property type="match status" value="1"/>
</dbReference>
<gene>
    <name evidence="13" type="ORF">Syun_011660</name>
</gene>
<proteinExistence type="inferred from homology"/>
<dbReference type="SUPFAM" id="SSF48592">
    <property type="entry name" value="GroEL equatorial domain-like"/>
    <property type="match status" value="1"/>
</dbReference>
<comment type="caution">
    <text evidence="13">The sequence shown here is derived from an EMBL/GenBank/DDBJ whole genome shotgun (WGS) entry which is preliminary data.</text>
</comment>
<dbReference type="PRINTS" id="PR00304">
    <property type="entry name" value="TCOMPLEXTCP1"/>
</dbReference>
<dbReference type="PANTHER" id="PTHR31645:SF76">
    <property type="entry name" value="METAL-NICOTIANAMINE TRANSPORTER YSL8-RELATED"/>
    <property type="match status" value="1"/>
</dbReference>